<evidence type="ECO:0000313" key="2">
    <source>
        <dbReference type="Proteomes" id="UP001057402"/>
    </source>
</evidence>
<comment type="caution">
    <text evidence="1">The sequence shown here is derived from an EMBL/GenBank/DDBJ whole genome shotgun (WGS) entry which is preliminary data.</text>
</comment>
<gene>
    <name evidence="1" type="ORF">MLD38_012137</name>
</gene>
<dbReference type="EMBL" id="CM042883">
    <property type="protein sequence ID" value="KAI4374100.1"/>
    <property type="molecule type" value="Genomic_DNA"/>
</dbReference>
<reference evidence="2" key="1">
    <citation type="journal article" date="2023" name="Front. Plant Sci.">
        <title>Chromosomal-level genome assembly of Melastoma candidum provides insights into trichome evolution.</title>
        <authorList>
            <person name="Zhong Y."/>
            <person name="Wu W."/>
            <person name="Sun C."/>
            <person name="Zou P."/>
            <person name="Liu Y."/>
            <person name="Dai S."/>
            <person name="Zhou R."/>
        </authorList>
    </citation>
    <scope>NUCLEOTIDE SEQUENCE [LARGE SCALE GENOMIC DNA]</scope>
</reference>
<keyword evidence="2" id="KW-1185">Reference proteome</keyword>
<sequence>MSPEDPNPPSSPALAPFPSSPPTIPDALLQRLECQSPVPLSQSLNRQFPHPPSWSLDCHSPSLSSWCPAVHPPGHLAQGPNLHPGGDSPPLVSRSRPSGFLQQQMPDLGPAPLDTHSPFGFLQQQMPDLGPAPLDTHSSFPLALDDTNPMACPSSTSLNPDSLLMNPLWPMPSHPSPLMPTRAAHYVASIPPTYALSPAVNSRSSRQFLPWLQPSPSPSLINAQVWNFNTQWNKPIDTTAGYRYIMSNMPRVDPPCTCMPSSSHLLRMPSHAGNEALLRNKPSTRLRTLSQSHVPSQTSQPADSSTVQRRQRIPTTDSSTVQKRQRISTISETSNRGNGDVDTAPASHPGIQVRNPSPPIAQPIPNSDGNDAGNVAVPSPHTIQGSPISNPTVADLYDLAFELGGDSLAKLVRKAYASYVVLEDTKKSGGEPSKRPGKK</sequence>
<organism evidence="1 2">
    <name type="scientific">Melastoma candidum</name>
    <dbReference type="NCBI Taxonomy" id="119954"/>
    <lineage>
        <taxon>Eukaryota</taxon>
        <taxon>Viridiplantae</taxon>
        <taxon>Streptophyta</taxon>
        <taxon>Embryophyta</taxon>
        <taxon>Tracheophyta</taxon>
        <taxon>Spermatophyta</taxon>
        <taxon>Magnoliopsida</taxon>
        <taxon>eudicotyledons</taxon>
        <taxon>Gunneridae</taxon>
        <taxon>Pentapetalae</taxon>
        <taxon>rosids</taxon>
        <taxon>malvids</taxon>
        <taxon>Myrtales</taxon>
        <taxon>Melastomataceae</taxon>
        <taxon>Melastomatoideae</taxon>
        <taxon>Melastomateae</taxon>
        <taxon>Melastoma</taxon>
    </lineage>
</organism>
<proteinExistence type="predicted"/>
<protein>
    <submittedName>
        <fullName evidence="1">Uncharacterized protein</fullName>
    </submittedName>
</protein>
<name>A0ACB9R5D1_9MYRT</name>
<dbReference type="Proteomes" id="UP001057402">
    <property type="component" value="Chromosome 4"/>
</dbReference>
<evidence type="ECO:0000313" key="1">
    <source>
        <dbReference type="EMBL" id="KAI4374100.1"/>
    </source>
</evidence>
<accession>A0ACB9R5D1</accession>